<protein>
    <submittedName>
        <fullName evidence="1">Uncharacterized protein</fullName>
    </submittedName>
</protein>
<gene>
    <name evidence="1" type="ORF">MNBD_GAMMA10-433</name>
</gene>
<sequence length="58" mass="6675">MKTTTNTLPSDAKSLQKIVLDLQLKLSKQDTEIIVLKSKYQTIFEQFLLAQKKQLPLL</sequence>
<organism evidence="1">
    <name type="scientific">hydrothermal vent metagenome</name>
    <dbReference type="NCBI Taxonomy" id="652676"/>
    <lineage>
        <taxon>unclassified sequences</taxon>
        <taxon>metagenomes</taxon>
        <taxon>ecological metagenomes</taxon>
    </lineage>
</organism>
<dbReference type="AlphaFoldDB" id="A0A3B0XT84"/>
<reference evidence="1" key="1">
    <citation type="submission" date="2018-06" db="EMBL/GenBank/DDBJ databases">
        <authorList>
            <person name="Zhirakovskaya E."/>
        </authorList>
    </citation>
    <scope>NUCLEOTIDE SEQUENCE</scope>
</reference>
<dbReference type="EMBL" id="UOFJ01000603">
    <property type="protein sequence ID" value="VAW71468.1"/>
    <property type="molecule type" value="Genomic_DNA"/>
</dbReference>
<accession>A0A3B0XT84</accession>
<name>A0A3B0XT84_9ZZZZ</name>
<proteinExistence type="predicted"/>
<evidence type="ECO:0000313" key="1">
    <source>
        <dbReference type="EMBL" id="VAW71468.1"/>
    </source>
</evidence>